<dbReference type="Gene3D" id="1.20.58.2220">
    <property type="entry name" value="Formin, FH2 domain"/>
    <property type="match status" value="1"/>
</dbReference>
<feature type="region of interest" description="Disordered" evidence="6">
    <location>
        <begin position="1497"/>
        <end position="1603"/>
    </location>
</feature>
<dbReference type="GO" id="GO:0043332">
    <property type="term" value="C:mating projection tip"/>
    <property type="evidence" value="ECO:0007669"/>
    <property type="project" value="TreeGrafter"/>
</dbReference>
<feature type="compositionally biased region" description="Pro residues" evidence="6">
    <location>
        <begin position="980"/>
        <end position="992"/>
    </location>
</feature>
<dbReference type="GO" id="GO:0051016">
    <property type="term" value="P:barbed-end actin filament capping"/>
    <property type="evidence" value="ECO:0007669"/>
    <property type="project" value="TreeGrafter"/>
</dbReference>
<dbReference type="GeneID" id="88175585"/>
<dbReference type="InterPro" id="IPR051661">
    <property type="entry name" value="Actin_filament_regulator"/>
</dbReference>
<dbReference type="EMBL" id="CP138898">
    <property type="protein sequence ID" value="WPK27150.1"/>
    <property type="molecule type" value="Genomic_DNA"/>
</dbReference>
<dbReference type="Gene3D" id="1.25.10.10">
    <property type="entry name" value="Leucine-rich Repeat Variant"/>
    <property type="match status" value="1"/>
</dbReference>
<evidence type="ECO:0000259" key="7">
    <source>
        <dbReference type="PROSITE" id="PS51232"/>
    </source>
</evidence>
<dbReference type="SMART" id="SM01140">
    <property type="entry name" value="Drf_GBD"/>
    <property type="match status" value="1"/>
</dbReference>
<dbReference type="SUPFAM" id="SSF48371">
    <property type="entry name" value="ARM repeat"/>
    <property type="match status" value="1"/>
</dbReference>
<dbReference type="Pfam" id="PF02181">
    <property type="entry name" value="FH2"/>
    <property type="match status" value="1"/>
</dbReference>
<dbReference type="Gene3D" id="6.10.30.50">
    <property type="match status" value="1"/>
</dbReference>
<feature type="compositionally biased region" description="Basic and acidic residues" evidence="6">
    <location>
        <begin position="1517"/>
        <end position="1539"/>
    </location>
</feature>
<feature type="compositionally biased region" description="Polar residues" evidence="6">
    <location>
        <begin position="90"/>
        <end position="105"/>
    </location>
</feature>
<gene>
    <name evidence="9" type="ORF">PUMCH_004525</name>
</gene>
<dbReference type="InterPro" id="IPR011989">
    <property type="entry name" value="ARM-like"/>
</dbReference>
<feature type="compositionally biased region" description="Pro residues" evidence="6">
    <location>
        <begin position="955"/>
        <end position="966"/>
    </location>
</feature>
<keyword evidence="10" id="KW-1185">Reference proteome</keyword>
<feature type="compositionally biased region" description="Basic and acidic residues" evidence="6">
    <location>
        <begin position="1552"/>
        <end position="1580"/>
    </location>
</feature>
<feature type="compositionally biased region" description="Polar residues" evidence="6">
    <location>
        <begin position="1506"/>
        <end position="1516"/>
    </location>
</feature>
<dbReference type="GO" id="GO:0031267">
    <property type="term" value="F:small GTPase binding"/>
    <property type="evidence" value="ECO:0007669"/>
    <property type="project" value="InterPro"/>
</dbReference>
<dbReference type="InterPro" id="IPR015425">
    <property type="entry name" value="FH2_Formin"/>
</dbReference>
<evidence type="ECO:0000259" key="8">
    <source>
        <dbReference type="PROSITE" id="PS51444"/>
    </source>
</evidence>
<evidence type="ECO:0000313" key="10">
    <source>
        <dbReference type="Proteomes" id="UP001338582"/>
    </source>
</evidence>
<dbReference type="InterPro" id="IPR016024">
    <property type="entry name" value="ARM-type_fold"/>
</dbReference>
<dbReference type="PANTHER" id="PTHR47102:SF2">
    <property type="entry name" value="PROTEIN BNI1"/>
    <property type="match status" value="1"/>
</dbReference>
<comment type="subcellular location">
    <subcellularLocation>
        <location evidence="1">Bud neck</location>
    </subcellularLocation>
    <subcellularLocation>
        <location evidence="2">Cell septum</location>
    </subcellularLocation>
</comment>
<organism evidence="9 10">
    <name type="scientific">Australozyma saopauloensis</name>
    <dbReference type="NCBI Taxonomy" id="291208"/>
    <lineage>
        <taxon>Eukaryota</taxon>
        <taxon>Fungi</taxon>
        <taxon>Dikarya</taxon>
        <taxon>Ascomycota</taxon>
        <taxon>Saccharomycotina</taxon>
        <taxon>Pichiomycetes</taxon>
        <taxon>Metschnikowiaceae</taxon>
        <taxon>Australozyma</taxon>
    </lineage>
</organism>
<dbReference type="PROSITE" id="PS51232">
    <property type="entry name" value="GBD_FH3"/>
    <property type="match status" value="1"/>
</dbReference>
<dbReference type="Pfam" id="PF06371">
    <property type="entry name" value="Drf_GBD"/>
    <property type="match status" value="1"/>
</dbReference>
<protein>
    <submittedName>
        <fullName evidence="9">Uncharacterized protein</fullName>
    </submittedName>
</protein>
<dbReference type="Pfam" id="PF06367">
    <property type="entry name" value="Drf_FH3"/>
    <property type="match status" value="1"/>
</dbReference>
<name>A0AAX4HH89_9ASCO</name>
<dbReference type="SMART" id="SM01139">
    <property type="entry name" value="Drf_FH3"/>
    <property type="match status" value="1"/>
</dbReference>
<dbReference type="GO" id="GO:0000142">
    <property type="term" value="C:cellular bud neck contractile ring"/>
    <property type="evidence" value="ECO:0007669"/>
    <property type="project" value="UniProtKB-ARBA"/>
</dbReference>
<dbReference type="GO" id="GO:0051017">
    <property type="term" value="P:actin filament bundle assembly"/>
    <property type="evidence" value="ECO:0007669"/>
    <property type="project" value="TreeGrafter"/>
</dbReference>
<dbReference type="InterPro" id="IPR042201">
    <property type="entry name" value="FH2_Formin_sf"/>
</dbReference>
<evidence type="ECO:0000256" key="4">
    <source>
        <dbReference type="ARBA" id="ARBA00037935"/>
    </source>
</evidence>
<dbReference type="Proteomes" id="UP001338582">
    <property type="component" value="Chromosome 5"/>
</dbReference>
<dbReference type="FunFam" id="1.20.58.2220:FF:000006">
    <property type="entry name" value="Cytokinesis protein sepA"/>
    <property type="match status" value="1"/>
</dbReference>
<feature type="domain" description="GBD/FH3" evidence="7">
    <location>
        <begin position="249"/>
        <end position="726"/>
    </location>
</feature>
<dbReference type="GO" id="GO:0001411">
    <property type="term" value="C:hyphal tip"/>
    <property type="evidence" value="ECO:0007669"/>
    <property type="project" value="UniProtKB-ARBA"/>
</dbReference>
<feature type="compositionally biased region" description="Acidic residues" evidence="6">
    <location>
        <begin position="1540"/>
        <end position="1551"/>
    </location>
</feature>
<dbReference type="PANTHER" id="PTHR47102">
    <property type="entry name" value="PROTEIN BNI1"/>
    <property type="match status" value="1"/>
</dbReference>
<feature type="compositionally biased region" description="Pro residues" evidence="6">
    <location>
        <begin position="1002"/>
        <end position="1011"/>
    </location>
</feature>
<reference evidence="9 10" key="1">
    <citation type="submission" date="2023-10" db="EMBL/GenBank/DDBJ databases">
        <title>Draft Genome Sequence of Candida saopaulonensis from a very Premature Infant with Sepsis.</title>
        <authorList>
            <person name="Ning Y."/>
            <person name="Dai R."/>
            <person name="Xiao M."/>
            <person name="Xu Y."/>
            <person name="Yan Q."/>
            <person name="Zhang L."/>
        </authorList>
    </citation>
    <scope>NUCLEOTIDE SEQUENCE [LARGE SCALE GENOMIC DNA]</scope>
    <source>
        <strain evidence="9 10">19XY460</strain>
    </source>
</reference>
<dbReference type="GO" id="GO:0030428">
    <property type="term" value="C:cell septum"/>
    <property type="evidence" value="ECO:0007669"/>
    <property type="project" value="UniProtKB-SubCell"/>
</dbReference>
<accession>A0AAX4HH89</accession>
<dbReference type="RefSeq" id="XP_062879528.1">
    <property type="nucleotide sequence ID" value="XM_063023458.1"/>
</dbReference>
<dbReference type="SMART" id="SM00498">
    <property type="entry name" value="FH2"/>
    <property type="match status" value="1"/>
</dbReference>
<dbReference type="SUPFAM" id="SSF101447">
    <property type="entry name" value="Formin homology 2 domain (FH2 domain)"/>
    <property type="match status" value="1"/>
</dbReference>
<feature type="region of interest" description="Disordered" evidence="6">
    <location>
        <begin position="72"/>
        <end position="105"/>
    </location>
</feature>
<evidence type="ECO:0000256" key="5">
    <source>
        <dbReference type="SAM" id="Coils"/>
    </source>
</evidence>
<dbReference type="PROSITE" id="PS51444">
    <property type="entry name" value="FH2"/>
    <property type="match status" value="1"/>
</dbReference>
<dbReference type="InterPro" id="IPR010472">
    <property type="entry name" value="FH3_dom"/>
</dbReference>
<evidence type="ECO:0000256" key="6">
    <source>
        <dbReference type="SAM" id="MobiDB-lite"/>
    </source>
</evidence>
<evidence type="ECO:0000256" key="1">
    <source>
        <dbReference type="ARBA" id="ARBA00004266"/>
    </source>
</evidence>
<comment type="similarity">
    <text evidence="4">Belongs to the formin homology family. BNI1 subfamily.</text>
</comment>
<dbReference type="GO" id="GO:1903475">
    <property type="term" value="P:mitotic actomyosin contractile ring assembly"/>
    <property type="evidence" value="ECO:0007669"/>
    <property type="project" value="TreeGrafter"/>
</dbReference>
<dbReference type="InterPro" id="IPR010473">
    <property type="entry name" value="GTPase-bd"/>
</dbReference>
<proteinExistence type="inferred from homology"/>
<feature type="coiled-coil region" evidence="5">
    <location>
        <begin position="792"/>
        <end position="826"/>
    </location>
</feature>
<feature type="compositionally biased region" description="Pro residues" evidence="6">
    <location>
        <begin position="932"/>
        <end position="943"/>
    </location>
</feature>
<dbReference type="KEGG" id="asau:88175585"/>
<dbReference type="GO" id="GO:0000920">
    <property type="term" value="P:septum digestion after cytokinesis"/>
    <property type="evidence" value="ECO:0007669"/>
    <property type="project" value="UniProtKB-ARBA"/>
</dbReference>
<evidence type="ECO:0000313" key="9">
    <source>
        <dbReference type="EMBL" id="WPK27150.1"/>
    </source>
</evidence>
<sequence>MADNTDLASLDVPARGKSFSKRLKKISRKASFFSGSLLDSGLTSSVDPVPPLPLEKEQDAFQSIRYDSVSKTNELPSLWPPKPPSKPLARSQSFSNLLTRRSLSTPEEPKRIAVFEDFNYKEPVFAPPGVSRSLTNPGSSAGGFSAGKLSTEGIYLGGANNSTGSFSSLDPRRPFWNGLDSQQSVLDLSHSAFDLPNQLGPAFGADRKPKKLLEPSSKKVEPPVFVPPKKSTTELKPLHSFRVVASNINSMPNEKVVNKLFEKLLSVRVFPDQSFKNTPTRRKWELLLSENETNEDFDLRSLTKAVMLSTNQQNPTQSAFLATVMDEHLPSQQSSNQYSPRSSTITFETGSGDTQNIIVSSRKQKIKEGSPDWYVARIMSNKFTSKEYKKLSKKLESKSSKPWLVQFIDAQGETALSVILKKINKKSIKSNDDIEKEFHICMCLKILISSESKDKHKEPNTQADDLESLPSVRDRDEFVTNAKSRLIVINSIMHSLVSPSTATRLLVTKILVYLTHYSQYNFFPSIIEGFVSLQDTMGDFVKFQPWLNTFESAIDQHITMNHRSGSEINFRVYVLTTLILTNTMIQKCEHRKERLSMRREFADSRLNIIFDKLRDMEDMAISGQIDEYLDFAQEDSSDIDFDTPSSFAEVFEQESMADVINKLRIQFESQHPILDLDEQTESEFVKDILNGLVFLKSTKSPSVLMRLLSLLKSVMEHLIAELGVLGYDSETVLNTTIHRFMDRMETDDTAKRAVMETLELKKVIKRLESDKSAVDAQLSRFSSNISSKLRQEADFAATIDAQRQRIQKLEAEIKSLKKLISQTLSGRFPREQIDLTRVSSRSPVLGDMTIASAQSLGSNEQKFTKLLIEPGAQIQEPPVTISSSESIISIHDSPADQRPEDSTPKTLPAPPPLPSFLNVPGSSSVHNARGPPQAPPPTAPPLPLMLQGLNTASAPLPPPPPPPPALPAMFNTAKGSSKQAPPPPPPPPPLPPSLSGSATPSGAPPPPPAPPFLAELLFKNDSLDSRSSSAPPPPPPLPTLNTPSTLISASVETSSDNIIVESNLTDEVQKENELLYAELAKLKPKTKLKQMHWSKIEDIDKTFWSNMPNEPLVNKLQEEGVLEKVEKAFVAKAPVIKSKPVKTSLLNQKPKKISLLPRDLAQQFGINLHMFANLSVEELFKKILRCDKEILDNVSVLEFFNSDALNEVLDSIRRAFGAYSQDFLHPEKKPEKPAEELERADQIFLQVHNMRHYWKSRSRALLLMQSYRRDFLDLESKLELVDEATESIRNSDSLRQVLAIIRSVGNFMNDDSKKALGFKLDVLQRLKFMKDDSNTMTFLHYVEKIVRNNFPEDGSFVDELNVLNKMNKIVVEQIETDCQDFQRNVANAITSIEKGNLSLSDQFHPDDQILNVLKGPLDNARLKSSLLSSHLKRTIESYFQLMEFFGENPHDASSRNSFFGKFSGFVLEFKKVHIENVQKEEDERAYEEKKQSIERKEKLRRELRSRGSQRGSTGNEIRSDAAEPTEGREETPEADKNPSNEEEDEEEEDKLDEDKENRPVAEDEDVIDKLLRELKHIGSDRKKRTRSMYIKRKSVSHDSRPLAIRDDADLQGFEPVGGYAQVDSLRRRMTTRKLKTSDGANGAEELDVVMLRAQAMLSQLRSRSSGEPPSVEIIHESKLRGEQSGETIEEICVTDD</sequence>
<dbReference type="InterPro" id="IPR014768">
    <property type="entry name" value="GBD/FH3_dom"/>
</dbReference>
<feature type="compositionally biased region" description="Basic and acidic residues" evidence="6">
    <location>
        <begin position="893"/>
        <end position="903"/>
    </location>
</feature>
<feature type="domain" description="FH2" evidence="8">
    <location>
        <begin position="1078"/>
        <end position="1495"/>
    </location>
</feature>
<dbReference type="GO" id="GO:0003779">
    <property type="term" value="F:actin binding"/>
    <property type="evidence" value="ECO:0007669"/>
    <property type="project" value="InterPro"/>
</dbReference>
<feature type="region of interest" description="Disordered" evidence="6">
    <location>
        <begin position="892"/>
        <end position="1043"/>
    </location>
</feature>
<feature type="compositionally biased region" description="Basic residues" evidence="6">
    <location>
        <begin position="1581"/>
        <end position="1594"/>
    </location>
</feature>
<evidence type="ECO:0000256" key="3">
    <source>
        <dbReference type="ARBA" id="ARBA00023054"/>
    </source>
</evidence>
<evidence type="ECO:0000256" key="2">
    <source>
        <dbReference type="ARBA" id="ARBA00004431"/>
    </source>
</evidence>
<keyword evidence="3 5" id="KW-0175">Coiled coil</keyword>